<dbReference type="InterPro" id="IPR036390">
    <property type="entry name" value="WH_DNA-bd_sf"/>
</dbReference>
<dbReference type="InterPro" id="IPR008920">
    <property type="entry name" value="TF_FadR/GntR_C"/>
</dbReference>
<protein>
    <submittedName>
        <fullName evidence="5">GntR family transcriptional regulator</fullName>
    </submittedName>
</protein>
<sequence>MIAEESLDVGAPLVERALAERFMVSRSPVREALRLLAERGTVGLRPEGGYVVLKKPKVSPFAGTFESEPLEERIYLQIGEDRLSSVLPERVSESDLMRRYAVTKAQLGAILRRIAKEGWIERLPGHGWQFLPILTSGETYDQAYRFRILIESAALQEPGFKVDEAALRKCLAEQQALIDGAVEWASPAQLFDANTRLHETIANFSGNVFIVESLQRINRLRRLMEYRKAVNREAAARRCREHKTLIELLLSGQREAAADFIRLHLRDAAREKAMSKSSALDD</sequence>
<evidence type="ECO:0000256" key="3">
    <source>
        <dbReference type="ARBA" id="ARBA00023163"/>
    </source>
</evidence>
<name>A0A6N8IYL2_9BURK</name>
<keyword evidence="6" id="KW-1185">Reference proteome</keyword>
<dbReference type="Pfam" id="PF00392">
    <property type="entry name" value="GntR"/>
    <property type="match status" value="1"/>
</dbReference>
<dbReference type="SMART" id="SM00895">
    <property type="entry name" value="FCD"/>
    <property type="match status" value="1"/>
</dbReference>
<evidence type="ECO:0000259" key="4">
    <source>
        <dbReference type="PROSITE" id="PS50949"/>
    </source>
</evidence>
<accession>A0A6N8IYL2</accession>
<keyword evidence="3" id="KW-0804">Transcription</keyword>
<dbReference type="Proteomes" id="UP000469385">
    <property type="component" value="Unassembled WGS sequence"/>
</dbReference>
<dbReference type="EMBL" id="WSEL01000009">
    <property type="protein sequence ID" value="MVQ31858.1"/>
    <property type="molecule type" value="Genomic_DNA"/>
</dbReference>
<dbReference type="PANTHER" id="PTHR43537">
    <property type="entry name" value="TRANSCRIPTIONAL REGULATOR, GNTR FAMILY"/>
    <property type="match status" value="1"/>
</dbReference>
<dbReference type="SUPFAM" id="SSF46785">
    <property type="entry name" value="Winged helix' DNA-binding domain"/>
    <property type="match status" value="1"/>
</dbReference>
<feature type="domain" description="HTH gntR-type" evidence="4">
    <location>
        <begin position="1"/>
        <end position="55"/>
    </location>
</feature>
<evidence type="ECO:0000313" key="6">
    <source>
        <dbReference type="Proteomes" id="UP000469385"/>
    </source>
</evidence>
<keyword evidence="1" id="KW-0805">Transcription regulation</keyword>
<gene>
    <name evidence="5" type="ORF">GON04_20540</name>
</gene>
<dbReference type="Pfam" id="PF07729">
    <property type="entry name" value="FCD"/>
    <property type="match status" value="1"/>
</dbReference>
<evidence type="ECO:0000256" key="1">
    <source>
        <dbReference type="ARBA" id="ARBA00023015"/>
    </source>
</evidence>
<dbReference type="InterPro" id="IPR011711">
    <property type="entry name" value="GntR_C"/>
</dbReference>
<keyword evidence="2" id="KW-0238">DNA-binding</keyword>
<dbReference type="GO" id="GO:0003700">
    <property type="term" value="F:DNA-binding transcription factor activity"/>
    <property type="evidence" value="ECO:0007669"/>
    <property type="project" value="InterPro"/>
</dbReference>
<dbReference type="GO" id="GO:0003677">
    <property type="term" value="F:DNA binding"/>
    <property type="evidence" value="ECO:0007669"/>
    <property type="project" value="UniProtKB-KW"/>
</dbReference>
<dbReference type="PROSITE" id="PS50949">
    <property type="entry name" value="HTH_GNTR"/>
    <property type="match status" value="1"/>
</dbReference>
<dbReference type="PANTHER" id="PTHR43537:SF49">
    <property type="entry name" value="TRANSCRIPTIONAL REGULATORY PROTEIN"/>
    <property type="match status" value="1"/>
</dbReference>
<evidence type="ECO:0000313" key="5">
    <source>
        <dbReference type="EMBL" id="MVQ31858.1"/>
    </source>
</evidence>
<dbReference type="SMART" id="SM00345">
    <property type="entry name" value="HTH_GNTR"/>
    <property type="match status" value="2"/>
</dbReference>
<dbReference type="SUPFAM" id="SSF48008">
    <property type="entry name" value="GntR ligand-binding domain-like"/>
    <property type="match status" value="1"/>
</dbReference>
<comment type="caution">
    <text evidence="5">The sequence shown here is derived from an EMBL/GenBank/DDBJ whole genome shotgun (WGS) entry which is preliminary data.</text>
</comment>
<dbReference type="InterPro" id="IPR000524">
    <property type="entry name" value="Tscrpt_reg_HTH_GntR"/>
</dbReference>
<proteinExistence type="predicted"/>
<dbReference type="InterPro" id="IPR036388">
    <property type="entry name" value="WH-like_DNA-bd_sf"/>
</dbReference>
<organism evidence="5 6">
    <name type="scientific">Ramlibacter pinisoli</name>
    <dbReference type="NCBI Taxonomy" id="2682844"/>
    <lineage>
        <taxon>Bacteria</taxon>
        <taxon>Pseudomonadati</taxon>
        <taxon>Pseudomonadota</taxon>
        <taxon>Betaproteobacteria</taxon>
        <taxon>Burkholderiales</taxon>
        <taxon>Comamonadaceae</taxon>
        <taxon>Ramlibacter</taxon>
    </lineage>
</organism>
<dbReference type="Gene3D" id="1.10.10.10">
    <property type="entry name" value="Winged helix-like DNA-binding domain superfamily/Winged helix DNA-binding domain"/>
    <property type="match status" value="2"/>
</dbReference>
<dbReference type="Gene3D" id="1.20.120.530">
    <property type="entry name" value="GntR ligand-binding domain-like"/>
    <property type="match status" value="1"/>
</dbReference>
<dbReference type="AlphaFoldDB" id="A0A6N8IYL2"/>
<evidence type="ECO:0000256" key="2">
    <source>
        <dbReference type="ARBA" id="ARBA00023125"/>
    </source>
</evidence>
<reference evidence="5 6" key="1">
    <citation type="submission" date="2019-12" db="EMBL/GenBank/DDBJ databases">
        <authorList>
            <person name="Huq M.A."/>
        </authorList>
    </citation>
    <scope>NUCLEOTIDE SEQUENCE [LARGE SCALE GENOMIC DNA]</scope>
    <source>
        <strain evidence="5 6">MAH-25</strain>
    </source>
</reference>